<protein>
    <recommendedName>
        <fullName evidence="3 7">Alpha-galactosidase</fullName>
        <ecNumber evidence="3 7">3.2.1.22</ecNumber>
    </recommendedName>
    <alternativeName>
        <fullName evidence="7">Melibiase</fullName>
    </alternativeName>
</protein>
<dbReference type="InterPro" id="IPR013780">
    <property type="entry name" value="Glyco_hydro_b"/>
</dbReference>
<dbReference type="GO" id="GO:0004557">
    <property type="term" value="F:alpha-galactosidase activity"/>
    <property type="evidence" value="ECO:0007669"/>
    <property type="project" value="UniProtKB-EC"/>
</dbReference>
<dbReference type="SUPFAM" id="SSF51011">
    <property type="entry name" value="Glycosyl hydrolase domain"/>
    <property type="match status" value="1"/>
</dbReference>
<name>A0AAV1I6N5_9CHLO</name>
<keyword evidence="5 7" id="KW-0378">Hydrolase</keyword>
<dbReference type="EMBL" id="CAUYUE010000007">
    <property type="protein sequence ID" value="CAK0783016.1"/>
    <property type="molecule type" value="Genomic_DNA"/>
</dbReference>
<accession>A0AAV1I6N5</accession>
<dbReference type="EC" id="3.2.1.22" evidence="3 7"/>
<comment type="similarity">
    <text evidence="2 7">Belongs to the glycosyl hydrolase 27 family.</text>
</comment>
<evidence type="ECO:0000313" key="10">
    <source>
        <dbReference type="Proteomes" id="UP001314263"/>
    </source>
</evidence>
<comment type="catalytic activity">
    <reaction evidence="1 7">
        <text>Hydrolysis of terminal, non-reducing alpha-D-galactose residues in alpha-D-galactosides, including galactose oligosaccharides, galactomannans and galactolipids.</text>
        <dbReference type="EC" id="3.2.1.22"/>
    </reaction>
</comment>
<dbReference type="Gene3D" id="2.60.40.1180">
    <property type="entry name" value="Golgi alpha-mannosidase II"/>
    <property type="match status" value="1"/>
</dbReference>
<reference evidence="9 10" key="1">
    <citation type="submission" date="2023-10" db="EMBL/GenBank/DDBJ databases">
        <authorList>
            <person name="Maclean D."/>
            <person name="Macfadyen A."/>
        </authorList>
    </citation>
    <scope>NUCLEOTIDE SEQUENCE [LARGE SCALE GENOMIC DNA]</scope>
</reference>
<dbReference type="AlphaFoldDB" id="A0AAV1I6N5"/>
<dbReference type="CDD" id="cd14792">
    <property type="entry name" value="GH27"/>
    <property type="match status" value="1"/>
</dbReference>
<sequence>MGWNTWNAFHDEINETLVKHAADQLVEMGLKAAGYTYLNIDDGWANMRRNGSQPIQANVTRFPNGIKEVADYVHAKGLKLGIYSDSGFQTCAKYMASLGYEDVDAQQFADWGVDLLKYDNCFSVPPSNQSVESRYATMSAALNATGRPILFAMCEWGVSSPWLYAQNVANTWRTTQDISLAIQATWGTVMDNLDGTTQLARFAGPGAWNDADMLEVGWPGGALLSDTEQRAHFALWAILKSPLIFGNDLSNMTRQTLNILKSPEVIAINQDPLGVAGDLVWKQGPQEIYAAPLEGGSRAVVMFNRHQQLDPNFNVQNLTVYWASIGIPVNTTCIVRDLYDRQDLGNFTVAFTAPVLAHGAGVLKITPLESIDNADLWRPWNCDDSIGLTCSGPGGNYPSA</sequence>
<dbReference type="GO" id="GO:0005975">
    <property type="term" value="P:carbohydrate metabolic process"/>
    <property type="evidence" value="ECO:0007669"/>
    <property type="project" value="InterPro"/>
</dbReference>
<dbReference type="SUPFAM" id="SSF51445">
    <property type="entry name" value="(Trans)glycosidases"/>
    <property type="match status" value="1"/>
</dbReference>
<evidence type="ECO:0000256" key="4">
    <source>
        <dbReference type="ARBA" id="ARBA00022729"/>
    </source>
</evidence>
<dbReference type="Proteomes" id="UP001314263">
    <property type="component" value="Unassembled WGS sequence"/>
</dbReference>
<evidence type="ECO:0000256" key="6">
    <source>
        <dbReference type="ARBA" id="ARBA00023295"/>
    </source>
</evidence>
<gene>
    <name evidence="9" type="ORF">CVIRNUC_006211</name>
</gene>
<dbReference type="InterPro" id="IPR000111">
    <property type="entry name" value="Glyco_hydro_27/36_CS"/>
</dbReference>
<dbReference type="InterPro" id="IPR041233">
    <property type="entry name" value="Melibiase_C"/>
</dbReference>
<dbReference type="Gene3D" id="3.20.20.70">
    <property type="entry name" value="Aldolase class I"/>
    <property type="match status" value="1"/>
</dbReference>
<dbReference type="InterPro" id="IPR002241">
    <property type="entry name" value="Glyco_hydro_27"/>
</dbReference>
<evidence type="ECO:0000256" key="7">
    <source>
        <dbReference type="RuleBase" id="RU361168"/>
    </source>
</evidence>
<evidence type="ECO:0000256" key="3">
    <source>
        <dbReference type="ARBA" id="ARBA00012755"/>
    </source>
</evidence>
<dbReference type="InterPro" id="IPR017853">
    <property type="entry name" value="GH"/>
</dbReference>
<feature type="domain" description="Alpha galactosidase C-terminal" evidence="8">
    <location>
        <begin position="283"/>
        <end position="365"/>
    </location>
</feature>
<dbReference type="PANTHER" id="PTHR11452:SF75">
    <property type="entry name" value="ALPHA-GALACTOSIDASE MEL1"/>
    <property type="match status" value="1"/>
</dbReference>
<evidence type="ECO:0000259" key="8">
    <source>
        <dbReference type="Pfam" id="PF17801"/>
    </source>
</evidence>
<evidence type="ECO:0000256" key="1">
    <source>
        <dbReference type="ARBA" id="ARBA00001255"/>
    </source>
</evidence>
<dbReference type="Pfam" id="PF16499">
    <property type="entry name" value="Melibiase_2"/>
    <property type="match status" value="1"/>
</dbReference>
<dbReference type="InterPro" id="IPR013785">
    <property type="entry name" value="Aldolase_TIM"/>
</dbReference>
<keyword evidence="6 7" id="KW-0326">Glycosidase</keyword>
<evidence type="ECO:0000256" key="5">
    <source>
        <dbReference type="ARBA" id="ARBA00022801"/>
    </source>
</evidence>
<keyword evidence="10" id="KW-1185">Reference proteome</keyword>
<dbReference type="PRINTS" id="PR00740">
    <property type="entry name" value="GLHYDRLASE27"/>
</dbReference>
<keyword evidence="4" id="KW-0732">Signal</keyword>
<evidence type="ECO:0000256" key="2">
    <source>
        <dbReference type="ARBA" id="ARBA00009743"/>
    </source>
</evidence>
<organism evidence="9 10">
    <name type="scientific">Coccomyxa viridis</name>
    <dbReference type="NCBI Taxonomy" id="1274662"/>
    <lineage>
        <taxon>Eukaryota</taxon>
        <taxon>Viridiplantae</taxon>
        <taxon>Chlorophyta</taxon>
        <taxon>core chlorophytes</taxon>
        <taxon>Trebouxiophyceae</taxon>
        <taxon>Trebouxiophyceae incertae sedis</taxon>
        <taxon>Coccomyxaceae</taxon>
        <taxon>Coccomyxa</taxon>
    </lineage>
</organism>
<dbReference type="Pfam" id="PF17801">
    <property type="entry name" value="Melibiase_C"/>
    <property type="match status" value="1"/>
</dbReference>
<dbReference type="PROSITE" id="PS00512">
    <property type="entry name" value="ALPHA_GALACTOSIDASE"/>
    <property type="match status" value="1"/>
</dbReference>
<proteinExistence type="inferred from homology"/>
<comment type="caution">
    <text evidence="9">The sequence shown here is derived from an EMBL/GenBank/DDBJ whole genome shotgun (WGS) entry which is preliminary data.</text>
</comment>
<dbReference type="FunFam" id="3.20.20.70:FF:000197">
    <property type="entry name" value="Alpha-galactosidase"/>
    <property type="match status" value="1"/>
</dbReference>
<evidence type="ECO:0000313" key="9">
    <source>
        <dbReference type="EMBL" id="CAK0783016.1"/>
    </source>
</evidence>
<dbReference type="PANTHER" id="PTHR11452">
    <property type="entry name" value="ALPHA-GALACTOSIDASE/ALPHA-N-ACETYLGALACTOSAMINIDASE"/>
    <property type="match status" value="1"/>
</dbReference>
<keyword evidence="7" id="KW-1015">Disulfide bond</keyword>